<dbReference type="CDD" id="cd08645">
    <property type="entry name" value="FMT_core_GART"/>
    <property type="match status" value="1"/>
</dbReference>
<comment type="similarity">
    <text evidence="4 6">Belongs to the GART family.</text>
</comment>
<dbReference type="EMBL" id="JACIBU010000001">
    <property type="protein sequence ID" value="MBB3678153.1"/>
    <property type="molecule type" value="Genomic_DNA"/>
</dbReference>
<keyword evidence="7" id="KW-0732">Signal</keyword>
<dbReference type="RefSeq" id="WP_183514043.1">
    <property type="nucleotide sequence ID" value="NZ_JACIBU010000001.1"/>
</dbReference>
<evidence type="ECO:0000256" key="7">
    <source>
        <dbReference type="SAM" id="SignalP"/>
    </source>
</evidence>
<dbReference type="EC" id="2.1.2.2" evidence="6"/>
<evidence type="ECO:0000256" key="4">
    <source>
        <dbReference type="ARBA" id="ARBA00038440"/>
    </source>
</evidence>
<reference evidence="9 10" key="1">
    <citation type="submission" date="2020-08" db="EMBL/GenBank/DDBJ databases">
        <title>Sequencing the genomes of 1000 actinobacteria strains.</title>
        <authorList>
            <person name="Klenk H.-P."/>
        </authorList>
    </citation>
    <scope>NUCLEOTIDE SEQUENCE [LARGE SCALE GENOMIC DNA]</scope>
    <source>
        <strain evidence="9 10">DSM 16678</strain>
    </source>
</reference>
<feature type="binding site" evidence="6">
    <location>
        <position position="79"/>
    </location>
    <ligand>
        <name>(6R)-10-formyltetrahydrofolate</name>
        <dbReference type="ChEBI" id="CHEBI:195366"/>
    </ligand>
</feature>
<dbReference type="PANTHER" id="PTHR43369">
    <property type="entry name" value="PHOSPHORIBOSYLGLYCINAMIDE FORMYLTRANSFERASE"/>
    <property type="match status" value="1"/>
</dbReference>
<feature type="chain" id="PRO_5038722840" description="Phosphoribosylglycinamide formyltransferase" evidence="7">
    <location>
        <begin position="31"/>
        <end position="216"/>
    </location>
</feature>
<dbReference type="PROSITE" id="PS00373">
    <property type="entry name" value="GART"/>
    <property type="match status" value="1"/>
</dbReference>
<proteinExistence type="inferred from homology"/>
<protein>
    <recommendedName>
        <fullName evidence="6">Phosphoribosylglycinamide formyltransferase</fullName>
        <ecNumber evidence="6">2.1.2.2</ecNumber>
    </recommendedName>
    <alternativeName>
        <fullName evidence="6">5'-phosphoribosylglycinamide transformylase</fullName>
    </alternativeName>
    <alternativeName>
        <fullName evidence="6">GAR transformylase</fullName>
        <shortName evidence="6">GART</shortName>
    </alternativeName>
</protein>
<feature type="binding site" evidence="6">
    <location>
        <position position="121"/>
    </location>
    <ligand>
        <name>(6R)-10-formyltetrahydrofolate</name>
        <dbReference type="ChEBI" id="CHEBI:195366"/>
    </ligand>
</feature>
<sequence length="216" mass="21939">MSADAPAVPRSRPVRSRVVVLLSGTGSLFAALLAAAAAPGAPFEVVAVGADRPDAGGLAHAAAHGVETFVTALGDHPDRAAWDRALAAELTARRPDWVVSAGFMKLLGPAVLGAFPGRVVNTHPALLPAFPGAHAVRDALAAGVTTTGATVHLVDAGVDTGPVLAQRPVPVLPGDDEATLHERIKTEERELLVQTLAGLVAAGLPPTVVPTEESTR</sequence>
<dbReference type="InterPro" id="IPR004607">
    <property type="entry name" value="GART"/>
</dbReference>
<keyword evidence="3 6" id="KW-0658">Purine biosynthesis</keyword>
<dbReference type="InterPro" id="IPR001555">
    <property type="entry name" value="GART_AS"/>
</dbReference>
<dbReference type="GO" id="GO:0006189">
    <property type="term" value="P:'de novo' IMP biosynthetic process"/>
    <property type="evidence" value="ECO:0007669"/>
    <property type="project" value="UniProtKB-UniRule"/>
</dbReference>
<feature type="active site" description="Proton donor" evidence="6">
    <location>
        <position position="123"/>
    </location>
</feature>
<feature type="site" description="Raises pKa of active site His" evidence="6">
    <location>
        <position position="159"/>
    </location>
</feature>
<name>A0A839YEE5_9ACTN</name>
<gene>
    <name evidence="6" type="primary">purN</name>
    <name evidence="9" type="ORF">FHX36_003888</name>
</gene>
<dbReference type="AlphaFoldDB" id="A0A839YEE5"/>
<dbReference type="PANTHER" id="PTHR43369:SF2">
    <property type="entry name" value="PHOSPHORIBOSYLGLYCINAMIDE FORMYLTRANSFERASE"/>
    <property type="match status" value="1"/>
</dbReference>
<evidence type="ECO:0000313" key="10">
    <source>
        <dbReference type="Proteomes" id="UP000580718"/>
    </source>
</evidence>
<dbReference type="GO" id="GO:0005829">
    <property type="term" value="C:cytosol"/>
    <property type="evidence" value="ECO:0007669"/>
    <property type="project" value="TreeGrafter"/>
</dbReference>
<dbReference type="NCBIfam" id="TIGR00639">
    <property type="entry name" value="PurN"/>
    <property type="match status" value="1"/>
</dbReference>
<evidence type="ECO:0000256" key="5">
    <source>
        <dbReference type="ARBA" id="ARBA00047664"/>
    </source>
</evidence>
<feature type="binding site" evidence="6">
    <location>
        <begin position="104"/>
        <end position="107"/>
    </location>
    <ligand>
        <name>(6R)-10-formyltetrahydrofolate</name>
        <dbReference type="ChEBI" id="CHEBI:195366"/>
    </ligand>
</feature>
<evidence type="ECO:0000313" key="9">
    <source>
        <dbReference type="EMBL" id="MBB3678153.1"/>
    </source>
</evidence>
<dbReference type="HAMAP" id="MF_01930">
    <property type="entry name" value="PurN"/>
    <property type="match status" value="1"/>
</dbReference>
<dbReference type="InterPro" id="IPR002376">
    <property type="entry name" value="Formyl_transf_N"/>
</dbReference>
<dbReference type="Pfam" id="PF00551">
    <property type="entry name" value="Formyl_trans_N"/>
    <property type="match status" value="1"/>
</dbReference>
<accession>A0A839YEE5</accession>
<feature type="signal peptide" evidence="7">
    <location>
        <begin position="1"/>
        <end position="30"/>
    </location>
</feature>
<feature type="domain" description="Formyl transferase N-terminal" evidence="8">
    <location>
        <begin position="17"/>
        <end position="196"/>
    </location>
</feature>
<evidence type="ECO:0000256" key="3">
    <source>
        <dbReference type="ARBA" id="ARBA00022755"/>
    </source>
</evidence>
<dbReference type="UniPathway" id="UPA00074">
    <property type="reaction ID" value="UER00126"/>
</dbReference>
<comment type="pathway">
    <text evidence="1 6">Purine metabolism; IMP biosynthesis via de novo pathway; N(2)-formyl-N(1)-(5-phospho-D-ribosyl)glycinamide from N(1)-(5-phospho-D-ribosyl)glycinamide (10-formyl THF route): step 1/1.</text>
</comment>
<evidence type="ECO:0000256" key="1">
    <source>
        <dbReference type="ARBA" id="ARBA00005054"/>
    </source>
</evidence>
<evidence type="ECO:0000256" key="2">
    <source>
        <dbReference type="ARBA" id="ARBA00022679"/>
    </source>
</evidence>
<dbReference type="Gene3D" id="3.40.50.170">
    <property type="entry name" value="Formyl transferase, N-terminal domain"/>
    <property type="match status" value="1"/>
</dbReference>
<comment type="caution">
    <text evidence="6">Lacks conserved residue(s) required for the propagation of feature annotation.</text>
</comment>
<dbReference type="InterPro" id="IPR036477">
    <property type="entry name" value="Formyl_transf_N_sf"/>
</dbReference>
<comment type="function">
    <text evidence="6">Catalyzes the transfer of a formyl group from 10-formyltetrahydrofolate to 5-phospho-ribosyl-glycinamide (GAR), producing 5-phospho-ribosyl-N-formylglycinamide (FGAR) and tetrahydrofolate.</text>
</comment>
<evidence type="ECO:0000259" key="8">
    <source>
        <dbReference type="Pfam" id="PF00551"/>
    </source>
</evidence>
<comment type="catalytic activity">
    <reaction evidence="5 6">
        <text>N(1)-(5-phospho-beta-D-ribosyl)glycinamide + (6R)-10-formyltetrahydrofolate = N(2)-formyl-N(1)-(5-phospho-beta-D-ribosyl)glycinamide + (6S)-5,6,7,8-tetrahydrofolate + H(+)</text>
        <dbReference type="Rhea" id="RHEA:15053"/>
        <dbReference type="ChEBI" id="CHEBI:15378"/>
        <dbReference type="ChEBI" id="CHEBI:57453"/>
        <dbReference type="ChEBI" id="CHEBI:143788"/>
        <dbReference type="ChEBI" id="CHEBI:147286"/>
        <dbReference type="ChEBI" id="CHEBI:195366"/>
        <dbReference type="EC" id="2.1.2.2"/>
    </reaction>
</comment>
<dbReference type="GO" id="GO:0004644">
    <property type="term" value="F:phosphoribosylglycinamide formyltransferase activity"/>
    <property type="evidence" value="ECO:0007669"/>
    <property type="project" value="UniProtKB-UniRule"/>
</dbReference>
<evidence type="ECO:0000256" key="6">
    <source>
        <dbReference type="HAMAP-Rule" id="MF_01930"/>
    </source>
</evidence>
<comment type="caution">
    <text evidence="9">The sequence shown here is derived from an EMBL/GenBank/DDBJ whole genome shotgun (WGS) entry which is preliminary data.</text>
</comment>
<dbReference type="Proteomes" id="UP000580718">
    <property type="component" value="Unassembled WGS sequence"/>
</dbReference>
<organism evidence="9 10">
    <name type="scientific">Modestobacter versicolor</name>
    <dbReference type="NCBI Taxonomy" id="429133"/>
    <lineage>
        <taxon>Bacteria</taxon>
        <taxon>Bacillati</taxon>
        <taxon>Actinomycetota</taxon>
        <taxon>Actinomycetes</taxon>
        <taxon>Geodermatophilales</taxon>
        <taxon>Geodermatophilaceae</taxon>
        <taxon>Modestobacter</taxon>
    </lineage>
</organism>
<keyword evidence="2 6" id="KW-0808">Transferase</keyword>
<dbReference type="SUPFAM" id="SSF53328">
    <property type="entry name" value="Formyltransferase"/>
    <property type="match status" value="1"/>
</dbReference>